<evidence type="ECO:0000256" key="5">
    <source>
        <dbReference type="ARBA" id="ARBA00022679"/>
    </source>
</evidence>
<comment type="catalytic activity">
    <reaction evidence="9">
        <text>1D-myo-inositol 1,3,4,5,6-pentakisphosphate + ATP = 1D-myo-inositol hexakisphosphate + ADP + H(+)</text>
        <dbReference type="Rhea" id="RHEA:20313"/>
        <dbReference type="ChEBI" id="CHEBI:15378"/>
        <dbReference type="ChEBI" id="CHEBI:30616"/>
        <dbReference type="ChEBI" id="CHEBI:57733"/>
        <dbReference type="ChEBI" id="CHEBI:58130"/>
        <dbReference type="ChEBI" id="CHEBI:456216"/>
        <dbReference type="EC" id="2.7.1.158"/>
    </reaction>
</comment>
<comment type="function">
    <text evidence="1">Has kinase activity and phosphorylates inositol-1,3,4,5,6-pentakisphosphate (Ins(1,3,4,5,6)P5) to produce 1,2,3,4,5,6-hexakisphosphate (InsP6), also known as phytate.</text>
</comment>
<dbReference type="AlphaFoldDB" id="A0A2J6RQU0"/>
<sequence>MAAEEIPSIPHGTRFTYLNEGAANIVYRIQVTPSSPQPSLLDEYGDGTPPPSEIESDIDVENHNGVDLQLFENKLLRLRKQLPTTLPVARSQEGWKRVIAPFFRPDQLVHQSLIRLGPHLIDDLNESLVDWEHRPAANRQSRPSRRKGTYLAADEFGLLITDMSAASPDETVVEFKPKWLAQSPSAPKNSVRCRQCARFARSNAELSRKHEPLQKSWCPLELAAQKGRRLAEIIFPPETFDKMYPRFDAWLSKNTLLPRLRQMQMSLDPVGVLRNDKSNEKFRAAMTLRDCTVFVRFCSTSDLGSGAEFVPDRAGDRRIEARLGDLDLKSPSKAQYWKDTENSLIDEGWYTGTEKKEDRQPLTCQLSPKREDTIREFLLSNS</sequence>
<dbReference type="OrthoDB" id="272370at2759"/>
<comment type="domain">
    <text evidence="9">The EXKPK motif is conserved in inositol-pentakisphosphate 2-kinases of both family 1 and 2.</text>
</comment>
<comment type="function">
    <text evidence="9">Phosphorylates Ins(1,3,4,5,6)P5 at position 2 to form Ins(1,2,3,4,5,6)P6 (InsP6 or phytate).</text>
</comment>
<organism evidence="10 11">
    <name type="scientific">Hyaloscypha variabilis (strain UAMH 11265 / GT02V1 / F)</name>
    <name type="common">Meliniomyces variabilis</name>
    <dbReference type="NCBI Taxonomy" id="1149755"/>
    <lineage>
        <taxon>Eukaryota</taxon>
        <taxon>Fungi</taxon>
        <taxon>Dikarya</taxon>
        <taxon>Ascomycota</taxon>
        <taxon>Pezizomycotina</taxon>
        <taxon>Leotiomycetes</taxon>
        <taxon>Helotiales</taxon>
        <taxon>Hyaloscyphaceae</taxon>
        <taxon>Hyaloscypha</taxon>
        <taxon>Hyaloscypha variabilis</taxon>
    </lineage>
</organism>
<evidence type="ECO:0000256" key="6">
    <source>
        <dbReference type="ARBA" id="ARBA00022741"/>
    </source>
</evidence>
<dbReference type="PANTHER" id="PTHR14456:SF2">
    <property type="entry name" value="INOSITOL-PENTAKISPHOSPHATE 2-KINASE"/>
    <property type="match status" value="1"/>
</dbReference>
<comment type="similarity">
    <text evidence="2">Belongs to the IPK1 type 1 family.</text>
</comment>
<protein>
    <recommendedName>
        <fullName evidence="4 9">Inositol-pentakisphosphate 2-kinase</fullName>
        <ecNumber evidence="3 9">2.7.1.158</ecNumber>
    </recommendedName>
</protein>
<evidence type="ECO:0000256" key="1">
    <source>
        <dbReference type="ARBA" id="ARBA00003979"/>
    </source>
</evidence>
<dbReference type="GO" id="GO:0005524">
    <property type="term" value="F:ATP binding"/>
    <property type="evidence" value="ECO:0007669"/>
    <property type="project" value="UniProtKB-KW"/>
</dbReference>
<gene>
    <name evidence="10" type="ORF">L207DRAFT_346892</name>
</gene>
<evidence type="ECO:0000256" key="8">
    <source>
        <dbReference type="ARBA" id="ARBA00022840"/>
    </source>
</evidence>
<dbReference type="GO" id="GO:0032958">
    <property type="term" value="P:inositol phosphate biosynthetic process"/>
    <property type="evidence" value="ECO:0007669"/>
    <property type="project" value="TreeGrafter"/>
</dbReference>
<evidence type="ECO:0000313" key="10">
    <source>
        <dbReference type="EMBL" id="PMD40870.1"/>
    </source>
</evidence>
<evidence type="ECO:0000256" key="3">
    <source>
        <dbReference type="ARBA" id="ARBA00012023"/>
    </source>
</evidence>
<evidence type="ECO:0000256" key="2">
    <source>
        <dbReference type="ARBA" id="ARBA00008305"/>
    </source>
</evidence>
<keyword evidence="7 9" id="KW-0418">Kinase</keyword>
<keyword evidence="5 9" id="KW-0808">Transferase</keyword>
<name>A0A2J6RQU0_HYAVF</name>
<dbReference type="EMBL" id="KZ613945">
    <property type="protein sequence ID" value="PMD40870.1"/>
    <property type="molecule type" value="Genomic_DNA"/>
</dbReference>
<dbReference type="PANTHER" id="PTHR14456">
    <property type="entry name" value="INOSITOL POLYPHOSPHATE KINASE 1"/>
    <property type="match status" value="1"/>
</dbReference>
<dbReference type="STRING" id="1149755.A0A2J6RQU0"/>
<dbReference type="InterPro" id="IPR009286">
    <property type="entry name" value="Ins_P5_2-kin"/>
</dbReference>
<evidence type="ECO:0000256" key="7">
    <source>
        <dbReference type="ARBA" id="ARBA00022777"/>
    </source>
</evidence>
<evidence type="ECO:0000256" key="4">
    <source>
        <dbReference type="ARBA" id="ARBA00014846"/>
    </source>
</evidence>
<keyword evidence="6 9" id="KW-0547">Nucleotide-binding</keyword>
<dbReference type="EC" id="2.7.1.158" evidence="3 9"/>
<evidence type="ECO:0000313" key="11">
    <source>
        <dbReference type="Proteomes" id="UP000235786"/>
    </source>
</evidence>
<accession>A0A2J6RQU0</accession>
<dbReference type="GO" id="GO:0035299">
    <property type="term" value="F:inositol-1,3,4,5,6-pentakisphosphate 2-kinase activity"/>
    <property type="evidence" value="ECO:0007669"/>
    <property type="project" value="UniProtKB-EC"/>
</dbReference>
<dbReference type="GO" id="GO:0005634">
    <property type="term" value="C:nucleus"/>
    <property type="evidence" value="ECO:0007669"/>
    <property type="project" value="TreeGrafter"/>
</dbReference>
<keyword evidence="8 9" id="KW-0067">ATP-binding</keyword>
<dbReference type="Pfam" id="PF06090">
    <property type="entry name" value="Ins_P5_2-kin"/>
    <property type="match status" value="2"/>
</dbReference>
<reference evidence="10 11" key="1">
    <citation type="submission" date="2016-04" db="EMBL/GenBank/DDBJ databases">
        <title>A degradative enzymes factory behind the ericoid mycorrhizal symbiosis.</title>
        <authorList>
            <consortium name="DOE Joint Genome Institute"/>
            <person name="Martino E."/>
            <person name="Morin E."/>
            <person name="Grelet G."/>
            <person name="Kuo A."/>
            <person name="Kohler A."/>
            <person name="Daghino S."/>
            <person name="Barry K."/>
            <person name="Choi C."/>
            <person name="Cichocki N."/>
            <person name="Clum A."/>
            <person name="Copeland A."/>
            <person name="Hainaut M."/>
            <person name="Haridas S."/>
            <person name="Labutti K."/>
            <person name="Lindquist E."/>
            <person name="Lipzen A."/>
            <person name="Khouja H.-R."/>
            <person name="Murat C."/>
            <person name="Ohm R."/>
            <person name="Olson A."/>
            <person name="Spatafora J."/>
            <person name="Veneault-Fourrey C."/>
            <person name="Henrissat B."/>
            <person name="Grigoriev I."/>
            <person name="Martin F."/>
            <person name="Perotto S."/>
        </authorList>
    </citation>
    <scope>NUCLEOTIDE SEQUENCE [LARGE SCALE GENOMIC DNA]</scope>
    <source>
        <strain evidence="10 11">F</strain>
    </source>
</reference>
<evidence type="ECO:0000256" key="9">
    <source>
        <dbReference type="RuleBase" id="RU364126"/>
    </source>
</evidence>
<dbReference type="Proteomes" id="UP000235786">
    <property type="component" value="Unassembled WGS sequence"/>
</dbReference>
<proteinExistence type="inferred from homology"/>
<keyword evidence="11" id="KW-1185">Reference proteome</keyword>